<dbReference type="AlphaFoldDB" id="A0A1S3J6S1"/>
<name>A0A1S3J6S1_LINAN</name>
<evidence type="ECO:0000259" key="2">
    <source>
        <dbReference type="PROSITE" id="PS50041"/>
    </source>
</evidence>
<dbReference type="PROSITE" id="PS00615">
    <property type="entry name" value="C_TYPE_LECTIN_1"/>
    <property type="match status" value="1"/>
</dbReference>
<gene>
    <name evidence="4" type="primary">LOC106170663</name>
</gene>
<dbReference type="SUPFAM" id="SSF56436">
    <property type="entry name" value="C-type lectin-like"/>
    <property type="match status" value="1"/>
</dbReference>
<dbReference type="RefSeq" id="XP_013406090.1">
    <property type="nucleotide sequence ID" value="XM_013550636.1"/>
</dbReference>
<dbReference type="Proteomes" id="UP000085678">
    <property type="component" value="Unplaced"/>
</dbReference>
<evidence type="ECO:0000313" key="3">
    <source>
        <dbReference type="Proteomes" id="UP000085678"/>
    </source>
</evidence>
<accession>A0A1S3J6S1</accession>
<evidence type="ECO:0000256" key="1">
    <source>
        <dbReference type="ARBA" id="ARBA00023157"/>
    </source>
</evidence>
<keyword evidence="3" id="KW-1185">Reference proteome</keyword>
<dbReference type="PROSITE" id="PS50041">
    <property type="entry name" value="C_TYPE_LECTIN_2"/>
    <property type="match status" value="1"/>
</dbReference>
<dbReference type="Pfam" id="PF00059">
    <property type="entry name" value="Lectin_C"/>
    <property type="match status" value="1"/>
</dbReference>
<dbReference type="InterPro" id="IPR016186">
    <property type="entry name" value="C-type_lectin-like/link_sf"/>
</dbReference>
<dbReference type="GeneID" id="106170663"/>
<evidence type="ECO:0000313" key="4">
    <source>
        <dbReference type="RefSeq" id="XP_013406090.1"/>
    </source>
</evidence>
<reference evidence="4" key="1">
    <citation type="submission" date="2025-08" db="UniProtKB">
        <authorList>
            <consortium name="RefSeq"/>
        </authorList>
    </citation>
    <scope>IDENTIFICATION</scope>
    <source>
        <tissue evidence="4">Gonads</tissue>
    </source>
</reference>
<organism evidence="3 4">
    <name type="scientific">Lingula anatina</name>
    <name type="common">Brachiopod</name>
    <name type="synonym">Lingula unguis</name>
    <dbReference type="NCBI Taxonomy" id="7574"/>
    <lineage>
        <taxon>Eukaryota</taxon>
        <taxon>Metazoa</taxon>
        <taxon>Spiralia</taxon>
        <taxon>Lophotrochozoa</taxon>
        <taxon>Brachiopoda</taxon>
        <taxon>Linguliformea</taxon>
        <taxon>Lingulata</taxon>
        <taxon>Lingulida</taxon>
        <taxon>Linguloidea</taxon>
        <taxon>Lingulidae</taxon>
        <taxon>Lingula</taxon>
    </lineage>
</organism>
<dbReference type="KEGG" id="lak:106170663"/>
<keyword evidence="1" id="KW-1015">Disulfide bond</keyword>
<dbReference type="CDD" id="cd00037">
    <property type="entry name" value="CLECT"/>
    <property type="match status" value="1"/>
</dbReference>
<sequence>MKACASLSRLSRLMTMKNKYEYHNMVRFLSTATEYWIGDDTTSGSSSLSNGGTKLGTGSFTIWDAGFPSARSLTNCVDLSGKSGTFLWQDAPCWERKPFICELRPKDALAPIVG</sequence>
<dbReference type="Gene3D" id="3.10.100.10">
    <property type="entry name" value="Mannose-Binding Protein A, subunit A"/>
    <property type="match status" value="1"/>
</dbReference>
<proteinExistence type="predicted"/>
<dbReference type="InParanoid" id="A0A1S3J6S1"/>
<feature type="domain" description="C-type lectin" evidence="2">
    <location>
        <begin position="1"/>
        <end position="102"/>
    </location>
</feature>
<dbReference type="InterPro" id="IPR016187">
    <property type="entry name" value="CTDL_fold"/>
</dbReference>
<dbReference type="InterPro" id="IPR001304">
    <property type="entry name" value="C-type_lectin-like"/>
</dbReference>
<protein>
    <submittedName>
        <fullName evidence="4">Uncharacterized protein LOC106170663</fullName>
    </submittedName>
</protein>
<dbReference type="InterPro" id="IPR018378">
    <property type="entry name" value="C-type_lectin_CS"/>
</dbReference>